<feature type="transmembrane region" description="Helical" evidence="5">
    <location>
        <begin position="12"/>
        <end position="40"/>
    </location>
</feature>
<keyword evidence="8" id="KW-1185">Reference proteome</keyword>
<dbReference type="InterPro" id="IPR011527">
    <property type="entry name" value="ABC1_TM_dom"/>
</dbReference>
<name>A0ABQ6E3D7_9GAMM</name>
<evidence type="ECO:0000256" key="3">
    <source>
        <dbReference type="ARBA" id="ARBA00022989"/>
    </source>
</evidence>
<feature type="domain" description="ABC transmembrane type-1" evidence="6">
    <location>
        <begin position="16"/>
        <end position="295"/>
    </location>
</feature>
<evidence type="ECO:0000259" key="6">
    <source>
        <dbReference type="PROSITE" id="PS50929"/>
    </source>
</evidence>
<comment type="caution">
    <text evidence="7">The sequence shown here is derived from an EMBL/GenBank/DDBJ whole genome shotgun (WGS) entry which is preliminary data.</text>
</comment>
<dbReference type="Gene3D" id="3.40.50.300">
    <property type="entry name" value="P-loop containing nucleotide triphosphate hydrolases"/>
    <property type="match status" value="1"/>
</dbReference>
<feature type="transmembrane region" description="Helical" evidence="5">
    <location>
        <begin position="240"/>
        <end position="260"/>
    </location>
</feature>
<evidence type="ECO:0000256" key="5">
    <source>
        <dbReference type="SAM" id="Phobius"/>
    </source>
</evidence>
<dbReference type="InterPro" id="IPR027417">
    <property type="entry name" value="P-loop_NTPase"/>
</dbReference>
<keyword evidence="4 5" id="KW-0472">Membrane</keyword>
<comment type="subcellular location">
    <subcellularLocation>
        <location evidence="1">Cell membrane</location>
        <topology evidence="1">Multi-pass membrane protein</topology>
    </subcellularLocation>
</comment>
<gene>
    <name evidence="7" type="ORF">GCM10007916_27850</name>
</gene>
<keyword evidence="3 5" id="KW-1133">Transmembrane helix</keyword>
<dbReference type="PANTHER" id="PTHR24221:SF654">
    <property type="entry name" value="ATP-BINDING CASSETTE SUB-FAMILY B MEMBER 6"/>
    <property type="match status" value="1"/>
</dbReference>
<evidence type="ECO:0000256" key="4">
    <source>
        <dbReference type="ARBA" id="ARBA00023136"/>
    </source>
</evidence>
<evidence type="ECO:0000256" key="1">
    <source>
        <dbReference type="ARBA" id="ARBA00004651"/>
    </source>
</evidence>
<evidence type="ECO:0000256" key="2">
    <source>
        <dbReference type="ARBA" id="ARBA00022692"/>
    </source>
</evidence>
<accession>A0ABQ6E3D7</accession>
<keyword evidence="2 5" id="KW-0812">Transmembrane</keyword>
<sequence length="509" mass="58180">MEKLNYFPRLSYFDSLFLLMSSIMGTLLGLVLPFSILIIFDRVLPNNATSTLYYIYAIILASIVLDYKIKAIEGSLISKIGLKFESKITNQLFHAIGTPYIDKFKKLETGEYLERLNTIPALKAFFSGDVISSLINLFTCLITLLIISVIDLKIGIILIIASIFLFIVSYTISNKKIKLLQLKSEIEGLTNSKVIEIISYPHDIKSRAMEYRIENLMKNMVRQREHYNTKFEEQQASYSLLLNLVQQLSVTFVVITSASAVINMEMSQGIMAAIILLTNRYFGPYQQAMRTTGEWKVNRVYITQLNEILEIEKNFEQHTESELPVLPVININNQEIYFRAEKINILSGLSGSGKSSVFRYLLQSNESHLTAIQNDMVVVDKDSTFIEGTIIDNLTCFRPQLQRAAYLLCEALAIKHELDSLKLGFFTEISSKNNMMISRQIHFSLLLVRALLSDKHIILIDDFDLVYDAQFVIDMFSCMLPRTRSYTFVIVSNKINQRNSQTNLIKLGD</sequence>
<dbReference type="Pfam" id="PF00664">
    <property type="entry name" value="ABC_membrane"/>
    <property type="match status" value="1"/>
</dbReference>
<feature type="transmembrane region" description="Helical" evidence="5">
    <location>
        <begin position="154"/>
        <end position="173"/>
    </location>
</feature>
<dbReference type="SUPFAM" id="SSF90123">
    <property type="entry name" value="ABC transporter transmembrane region"/>
    <property type="match status" value="1"/>
</dbReference>
<feature type="transmembrane region" description="Helical" evidence="5">
    <location>
        <begin position="52"/>
        <end position="69"/>
    </location>
</feature>
<dbReference type="PANTHER" id="PTHR24221">
    <property type="entry name" value="ATP-BINDING CASSETTE SUB-FAMILY B"/>
    <property type="match status" value="1"/>
</dbReference>
<dbReference type="SUPFAM" id="SSF52540">
    <property type="entry name" value="P-loop containing nucleoside triphosphate hydrolases"/>
    <property type="match status" value="1"/>
</dbReference>
<protein>
    <recommendedName>
        <fullName evidence="6">ABC transmembrane type-1 domain-containing protein</fullName>
    </recommendedName>
</protein>
<proteinExistence type="predicted"/>
<reference evidence="8" key="1">
    <citation type="journal article" date="2019" name="Int. J. Syst. Evol. Microbiol.">
        <title>The Global Catalogue of Microorganisms (GCM) 10K type strain sequencing project: providing services to taxonomists for standard genome sequencing and annotation.</title>
        <authorList>
            <consortium name="The Broad Institute Genomics Platform"/>
            <consortium name="The Broad Institute Genome Sequencing Center for Infectious Disease"/>
            <person name="Wu L."/>
            <person name="Ma J."/>
        </authorList>
    </citation>
    <scope>NUCLEOTIDE SEQUENCE [LARGE SCALE GENOMIC DNA]</scope>
    <source>
        <strain evidence="8">NBRC 103166</strain>
    </source>
</reference>
<dbReference type="RefSeq" id="WP_284204831.1">
    <property type="nucleotide sequence ID" value="NZ_BSPQ01000015.1"/>
</dbReference>
<dbReference type="PROSITE" id="PS50929">
    <property type="entry name" value="ABC_TM1F"/>
    <property type="match status" value="1"/>
</dbReference>
<evidence type="ECO:0000313" key="8">
    <source>
        <dbReference type="Proteomes" id="UP001157353"/>
    </source>
</evidence>
<dbReference type="InterPro" id="IPR036640">
    <property type="entry name" value="ABC1_TM_sf"/>
</dbReference>
<dbReference type="Gene3D" id="1.20.1560.10">
    <property type="entry name" value="ABC transporter type 1, transmembrane domain"/>
    <property type="match status" value="1"/>
</dbReference>
<dbReference type="InterPro" id="IPR039421">
    <property type="entry name" value="Type_1_exporter"/>
</dbReference>
<evidence type="ECO:0000313" key="7">
    <source>
        <dbReference type="EMBL" id="GLS91715.1"/>
    </source>
</evidence>
<dbReference type="Proteomes" id="UP001157353">
    <property type="component" value="Unassembled WGS sequence"/>
</dbReference>
<feature type="transmembrane region" description="Helical" evidence="5">
    <location>
        <begin position="124"/>
        <end position="148"/>
    </location>
</feature>
<dbReference type="EMBL" id="BSPQ01000015">
    <property type="protein sequence ID" value="GLS91715.1"/>
    <property type="molecule type" value="Genomic_DNA"/>
</dbReference>
<organism evidence="7 8">
    <name type="scientific">Psychromonas marina</name>
    <dbReference type="NCBI Taxonomy" id="88364"/>
    <lineage>
        <taxon>Bacteria</taxon>
        <taxon>Pseudomonadati</taxon>
        <taxon>Pseudomonadota</taxon>
        <taxon>Gammaproteobacteria</taxon>
        <taxon>Alteromonadales</taxon>
        <taxon>Psychromonadaceae</taxon>
        <taxon>Psychromonas</taxon>
    </lineage>
</organism>